<keyword evidence="1" id="KW-0812">Transmembrane</keyword>
<gene>
    <name evidence="2" type="ORF">CJN711_LOCUS13187</name>
</gene>
<accession>A0A814Y4M9</accession>
<reference evidence="2" key="1">
    <citation type="submission" date="2021-02" db="EMBL/GenBank/DDBJ databases">
        <authorList>
            <person name="Nowell W R."/>
        </authorList>
    </citation>
    <scope>NUCLEOTIDE SEQUENCE</scope>
</reference>
<dbReference type="EMBL" id="CAJNOV010005794">
    <property type="protein sequence ID" value="CAF1224784.1"/>
    <property type="molecule type" value="Genomic_DNA"/>
</dbReference>
<comment type="caution">
    <text evidence="2">The sequence shown here is derived from an EMBL/GenBank/DDBJ whole genome shotgun (WGS) entry which is preliminary data.</text>
</comment>
<keyword evidence="1" id="KW-1133">Transmembrane helix</keyword>
<organism evidence="2 3">
    <name type="scientific">Rotaria magnacalcarata</name>
    <dbReference type="NCBI Taxonomy" id="392030"/>
    <lineage>
        <taxon>Eukaryota</taxon>
        <taxon>Metazoa</taxon>
        <taxon>Spiralia</taxon>
        <taxon>Gnathifera</taxon>
        <taxon>Rotifera</taxon>
        <taxon>Eurotatoria</taxon>
        <taxon>Bdelloidea</taxon>
        <taxon>Philodinida</taxon>
        <taxon>Philodinidae</taxon>
        <taxon>Rotaria</taxon>
    </lineage>
</organism>
<name>A0A814Y4M9_9BILA</name>
<proteinExistence type="predicted"/>
<dbReference type="Proteomes" id="UP000663855">
    <property type="component" value="Unassembled WGS sequence"/>
</dbReference>
<evidence type="ECO:0000313" key="2">
    <source>
        <dbReference type="EMBL" id="CAF1224784.1"/>
    </source>
</evidence>
<feature type="non-terminal residue" evidence="2">
    <location>
        <position position="1"/>
    </location>
</feature>
<protein>
    <submittedName>
        <fullName evidence="2">Uncharacterized protein</fullName>
    </submittedName>
</protein>
<feature type="transmembrane region" description="Helical" evidence="1">
    <location>
        <begin position="6"/>
        <end position="30"/>
    </location>
</feature>
<sequence>KVNENPYIISNSLVVTIFVKLNCLLPALFLRIKTSGIIAATITRNSTPVIIKAKPSLVKPLLDVQQHPEA</sequence>
<evidence type="ECO:0000256" key="1">
    <source>
        <dbReference type="SAM" id="Phobius"/>
    </source>
</evidence>
<evidence type="ECO:0000313" key="3">
    <source>
        <dbReference type="Proteomes" id="UP000663855"/>
    </source>
</evidence>
<dbReference type="AlphaFoldDB" id="A0A814Y4M9"/>
<keyword evidence="1" id="KW-0472">Membrane</keyword>